<dbReference type="SUPFAM" id="SSF88659">
    <property type="entry name" value="Sigma3 and sigma4 domains of RNA polymerase sigma factors"/>
    <property type="match status" value="1"/>
</dbReference>
<reference evidence="7" key="2">
    <citation type="journal article" date="2021" name="PeerJ">
        <title>Extensive microbial diversity within the chicken gut microbiome revealed by metagenomics and culture.</title>
        <authorList>
            <person name="Gilroy R."/>
            <person name="Ravi A."/>
            <person name="Getino M."/>
            <person name="Pursley I."/>
            <person name="Horton D.L."/>
            <person name="Alikhan N.F."/>
            <person name="Baker D."/>
            <person name="Gharbi K."/>
            <person name="Hall N."/>
            <person name="Watson M."/>
            <person name="Adriaenssens E.M."/>
            <person name="Foster-Nyarko E."/>
            <person name="Jarju S."/>
            <person name="Secka A."/>
            <person name="Antonio M."/>
            <person name="Oren A."/>
            <person name="Chaudhuri R.R."/>
            <person name="La Ragione R."/>
            <person name="Hildebrand F."/>
            <person name="Pallen M.J."/>
        </authorList>
    </citation>
    <scope>NUCLEOTIDE SEQUENCE</scope>
    <source>
        <strain evidence="7">1063</strain>
    </source>
</reference>
<accession>A0A9D1HST3</accession>
<gene>
    <name evidence="7" type="ORF">IAD51_06595</name>
</gene>
<dbReference type="InterPro" id="IPR013324">
    <property type="entry name" value="RNA_pol_sigma_r3/r4-like"/>
</dbReference>
<dbReference type="Gene3D" id="1.20.120.1810">
    <property type="match status" value="1"/>
</dbReference>
<dbReference type="EMBL" id="DVMN01000118">
    <property type="protein sequence ID" value="HIU21874.1"/>
    <property type="molecule type" value="Genomic_DNA"/>
</dbReference>
<dbReference type="GO" id="GO:0003677">
    <property type="term" value="F:DNA binding"/>
    <property type="evidence" value="ECO:0007669"/>
    <property type="project" value="UniProtKB-KW"/>
</dbReference>
<dbReference type="AlphaFoldDB" id="A0A9D1HST3"/>
<dbReference type="PANTHER" id="PTHR30385:SF1">
    <property type="entry name" value="RNA POLYMERASE SIGMA-H FACTOR"/>
    <property type="match status" value="1"/>
</dbReference>
<dbReference type="Proteomes" id="UP000824088">
    <property type="component" value="Unassembled WGS sequence"/>
</dbReference>
<dbReference type="InterPro" id="IPR036388">
    <property type="entry name" value="WH-like_DNA-bd_sf"/>
</dbReference>
<dbReference type="GO" id="GO:0016987">
    <property type="term" value="F:sigma factor activity"/>
    <property type="evidence" value="ECO:0007669"/>
    <property type="project" value="UniProtKB-KW"/>
</dbReference>
<dbReference type="InterPro" id="IPR013249">
    <property type="entry name" value="RNA_pol_sigma70_r4_t2"/>
</dbReference>
<feature type="domain" description="RNA polymerase sigma factor 70 region 4 type 2" evidence="6">
    <location>
        <begin position="146"/>
        <end position="193"/>
    </location>
</feature>
<proteinExistence type="predicted"/>
<dbReference type="Pfam" id="PF04542">
    <property type="entry name" value="Sigma70_r2"/>
    <property type="match status" value="1"/>
</dbReference>
<dbReference type="PANTHER" id="PTHR30385">
    <property type="entry name" value="SIGMA FACTOR F FLAGELLAR"/>
    <property type="match status" value="1"/>
</dbReference>
<keyword evidence="1" id="KW-0805">Transcription regulation</keyword>
<feature type="domain" description="RNA polymerase sigma-70 region 2" evidence="5">
    <location>
        <begin position="27"/>
        <end position="95"/>
    </location>
</feature>
<keyword evidence="2" id="KW-0731">Sigma factor</keyword>
<evidence type="ECO:0000256" key="3">
    <source>
        <dbReference type="ARBA" id="ARBA00023125"/>
    </source>
</evidence>
<dbReference type="InterPro" id="IPR014284">
    <property type="entry name" value="RNA_pol_sigma-70_dom"/>
</dbReference>
<sequence>MNGHEKLTDAELAAAAQRGDALAESALVRRYSSLADGISRSYFLMGGDDDDLRQIALIALLGAVRSYDAERGAEFKTYASACIRNRVRDAVRSASAGKNAALNNSLRIEDEQAADGGVAVGELPSPELSPEQQYIAKEAEEAFFDALAESLGERDLNVIKLYLACVPYKEISERLGISAKQVDNTIYHAKKKIAGLLGRLKD</sequence>
<evidence type="ECO:0000259" key="6">
    <source>
        <dbReference type="Pfam" id="PF08281"/>
    </source>
</evidence>
<organism evidence="7 8">
    <name type="scientific">Candidatus Limadaptatus stercorigallinarum</name>
    <dbReference type="NCBI Taxonomy" id="2840845"/>
    <lineage>
        <taxon>Bacteria</taxon>
        <taxon>Bacillati</taxon>
        <taxon>Bacillota</taxon>
        <taxon>Clostridia</taxon>
        <taxon>Eubacteriales</taxon>
        <taxon>Candidatus Limadaptatus</taxon>
    </lineage>
</organism>
<dbReference type="NCBIfam" id="TIGR02937">
    <property type="entry name" value="sigma70-ECF"/>
    <property type="match status" value="1"/>
</dbReference>
<evidence type="ECO:0000313" key="7">
    <source>
        <dbReference type="EMBL" id="HIU21874.1"/>
    </source>
</evidence>
<dbReference type="Pfam" id="PF08281">
    <property type="entry name" value="Sigma70_r4_2"/>
    <property type="match status" value="1"/>
</dbReference>
<dbReference type="InterPro" id="IPR013325">
    <property type="entry name" value="RNA_pol_sigma_r2"/>
</dbReference>
<evidence type="ECO:0000256" key="4">
    <source>
        <dbReference type="ARBA" id="ARBA00023163"/>
    </source>
</evidence>
<evidence type="ECO:0000256" key="1">
    <source>
        <dbReference type="ARBA" id="ARBA00023015"/>
    </source>
</evidence>
<protein>
    <submittedName>
        <fullName evidence="7">Sigma-70 family RNA polymerase sigma factor</fullName>
    </submittedName>
</protein>
<dbReference type="Gene3D" id="1.10.10.10">
    <property type="entry name" value="Winged helix-like DNA-binding domain superfamily/Winged helix DNA-binding domain"/>
    <property type="match status" value="1"/>
</dbReference>
<keyword evidence="3" id="KW-0238">DNA-binding</keyword>
<evidence type="ECO:0000256" key="2">
    <source>
        <dbReference type="ARBA" id="ARBA00023082"/>
    </source>
</evidence>
<comment type="caution">
    <text evidence="7">The sequence shown here is derived from an EMBL/GenBank/DDBJ whole genome shotgun (WGS) entry which is preliminary data.</text>
</comment>
<name>A0A9D1HST3_9FIRM</name>
<evidence type="ECO:0000259" key="5">
    <source>
        <dbReference type="Pfam" id="PF04542"/>
    </source>
</evidence>
<dbReference type="InterPro" id="IPR007627">
    <property type="entry name" value="RNA_pol_sigma70_r2"/>
</dbReference>
<dbReference type="GO" id="GO:0006352">
    <property type="term" value="P:DNA-templated transcription initiation"/>
    <property type="evidence" value="ECO:0007669"/>
    <property type="project" value="InterPro"/>
</dbReference>
<dbReference type="SUPFAM" id="SSF88946">
    <property type="entry name" value="Sigma2 domain of RNA polymerase sigma factors"/>
    <property type="match status" value="1"/>
</dbReference>
<keyword evidence="4" id="KW-0804">Transcription</keyword>
<reference evidence="7" key="1">
    <citation type="submission" date="2020-10" db="EMBL/GenBank/DDBJ databases">
        <authorList>
            <person name="Gilroy R."/>
        </authorList>
    </citation>
    <scope>NUCLEOTIDE SEQUENCE</scope>
    <source>
        <strain evidence="7">1063</strain>
    </source>
</reference>
<evidence type="ECO:0000313" key="8">
    <source>
        <dbReference type="Proteomes" id="UP000824088"/>
    </source>
</evidence>